<dbReference type="Pfam" id="PF07386">
    <property type="entry name" value="DUF1499"/>
    <property type="match status" value="1"/>
</dbReference>
<protein>
    <recommendedName>
        <fullName evidence="3">DUF1499 domain-containing protein</fullName>
    </recommendedName>
</protein>
<organism evidence="1 2">
    <name type="scientific">Edaphochlamys debaryana</name>
    <dbReference type="NCBI Taxonomy" id="47281"/>
    <lineage>
        <taxon>Eukaryota</taxon>
        <taxon>Viridiplantae</taxon>
        <taxon>Chlorophyta</taxon>
        <taxon>core chlorophytes</taxon>
        <taxon>Chlorophyceae</taxon>
        <taxon>CS clade</taxon>
        <taxon>Chlamydomonadales</taxon>
        <taxon>Chlamydomonadales incertae sedis</taxon>
        <taxon>Edaphochlamys</taxon>
    </lineage>
</organism>
<proteinExistence type="predicted"/>
<dbReference type="PANTHER" id="PTHR34801:SF2">
    <property type="entry name" value="EXPRESSED PROTEIN"/>
    <property type="match status" value="1"/>
</dbReference>
<evidence type="ECO:0000313" key="2">
    <source>
        <dbReference type="Proteomes" id="UP000612055"/>
    </source>
</evidence>
<evidence type="ECO:0008006" key="3">
    <source>
        <dbReference type="Google" id="ProtNLM"/>
    </source>
</evidence>
<evidence type="ECO:0000313" key="1">
    <source>
        <dbReference type="EMBL" id="KAG2498591.1"/>
    </source>
</evidence>
<dbReference type="PANTHER" id="PTHR34801">
    <property type="entry name" value="EXPRESSED PROTEIN"/>
    <property type="match status" value="1"/>
</dbReference>
<dbReference type="AlphaFoldDB" id="A0A835YD11"/>
<reference evidence="1" key="1">
    <citation type="journal article" date="2020" name="bioRxiv">
        <title>Comparative genomics of Chlamydomonas.</title>
        <authorList>
            <person name="Craig R.J."/>
            <person name="Hasan A.R."/>
            <person name="Ness R.W."/>
            <person name="Keightley P.D."/>
        </authorList>
    </citation>
    <scope>NUCLEOTIDE SEQUENCE</scope>
    <source>
        <strain evidence="1">CCAP 11/70</strain>
    </source>
</reference>
<name>A0A835YD11_9CHLO</name>
<gene>
    <name evidence="1" type="ORF">HYH03_003342</name>
</gene>
<sequence length="93" mass="10767">MAELVEAVMKLKPSGFAPTIIDQTEDYLYVEYESPLFGFIDDVEFWFRPGPEARVEYRSCSRVGEADVANINRKRIKAIREELETKGWRSTGF</sequence>
<comment type="caution">
    <text evidence="1">The sequence shown here is derived from an EMBL/GenBank/DDBJ whole genome shotgun (WGS) entry which is preliminary data.</text>
</comment>
<accession>A0A835YD11</accession>
<dbReference type="InterPro" id="IPR010865">
    <property type="entry name" value="DUF1499"/>
</dbReference>
<dbReference type="OrthoDB" id="41501at2759"/>
<dbReference type="EMBL" id="JAEHOE010000009">
    <property type="protein sequence ID" value="KAG2498591.1"/>
    <property type="molecule type" value="Genomic_DNA"/>
</dbReference>
<dbReference type="Proteomes" id="UP000612055">
    <property type="component" value="Unassembled WGS sequence"/>
</dbReference>
<keyword evidence="2" id="KW-1185">Reference proteome</keyword>